<dbReference type="GO" id="GO:0005737">
    <property type="term" value="C:cytoplasm"/>
    <property type="evidence" value="ECO:0007669"/>
    <property type="project" value="UniProtKB-ARBA"/>
</dbReference>
<sequence>MLSERDVRQRVEDSVKLLREIEKSNEFKLVVDQDNIKVEKIPPPPFTGTYRMTGVVRSSAEKAFTALCDVKSIMKQSDTMVRCDVIQMFDEGKIKIMYQEHKSPITGISPRDFVNMSTYRKEEDGSYAIVNSGSSHPSYPERPGYVRGQLHVSGYFIYPLTETTCKVVYFLRTDLKGWLPAWIVSFADKSFPETFKLTEQTVLQYNNERVE</sequence>
<evidence type="ECO:0000259" key="1">
    <source>
        <dbReference type="PROSITE" id="PS50848"/>
    </source>
</evidence>
<dbReference type="SUPFAM" id="SSF55961">
    <property type="entry name" value="Bet v1-like"/>
    <property type="match status" value="1"/>
</dbReference>
<evidence type="ECO:0000313" key="3">
    <source>
        <dbReference type="Proteomes" id="UP001431209"/>
    </source>
</evidence>
<dbReference type="GO" id="GO:0008289">
    <property type="term" value="F:lipid binding"/>
    <property type="evidence" value="ECO:0007669"/>
    <property type="project" value="InterPro"/>
</dbReference>
<dbReference type="Proteomes" id="UP001431209">
    <property type="component" value="Unassembled WGS sequence"/>
</dbReference>
<accession>A0AAW2YL20</accession>
<dbReference type="PROSITE" id="PS50848">
    <property type="entry name" value="START"/>
    <property type="match status" value="1"/>
</dbReference>
<dbReference type="EMBL" id="JAOPGA020000251">
    <property type="protein sequence ID" value="KAL0477829.1"/>
    <property type="molecule type" value="Genomic_DNA"/>
</dbReference>
<dbReference type="PANTHER" id="PTHR19308">
    <property type="entry name" value="PHOSPHATIDYLCHOLINE TRANSFER PROTEIN"/>
    <property type="match status" value="1"/>
</dbReference>
<comment type="caution">
    <text evidence="2">The sequence shown here is derived from an EMBL/GenBank/DDBJ whole genome shotgun (WGS) entry which is preliminary data.</text>
</comment>
<dbReference type="Gene3D" id="3.30.530.20">
    <property type="match status" value="1"/>
</dbReference>
<dbReference type="SMART" id="SM00234">
    <property type="entry name" value="START"/>
    <property type="match status" value="1"/>
</dbReference>
<protein>
    <submittedName>
        <fullName evidence="2">StAR-related lipid transfer protein</fullName>
    </submittedName>
</protein>
<proteinExistence type="predicted"/>
<organism evidence="2 3">
    <name type="scientific">Acrasis kona</name>
    <dbReference type="NCBI Taxonomy" id="1008807"/>
    <lineage>
        <taxon>Eukaryota</taxon>
        <taxon>Discoba</taxon>
        <taxon>Heterolobosea</taxon>
        <taxon>Tetramitia</taxon>
        <taxon>Eutetramitia</taxon>
        <taxon>Acrasidae</taxon>
        <taxon>Acrasis</taxon>
    </lineage>
</organism>
<dbReference type="AlphaFoldDB" id="A0AAW2YL20"/>
<dbReference type="InterPro" id="IPR023393">
    <property type="entry name" value="START-like_dom_sf"/>
</dbReference>
<dbReference type="InterPro" id="IPR002913">
    <property type="entry name" value="START_lipid-bd_dom"/>
</dbReference>
<gene>
    <name evidence="2" type="ORF">AKO1_005273</name>
</gene>
<dbReference type="Pfam" id="PF01852">
    <property type="entry name" value="START"/>
    <property type="match status" value="1"/>
</dbReference>
<evidence type="ECO:0000313" key="2">
    <source>
        <dbReference type="EMBL" id="KAL0477829.1"/>
    </source>
</evidence>
<dbReference type="CDD" id="cd00177">
    <property type="entry name" value="START"/>
    <property type="match status" value="1"/>
</dbReference>
<dbReference type="InterPro" id="IPR051213">
    <property type="entry name" value="START_lipid_transfer"/>
</dbReference>
<reference evidence="2 3" key="1">
    <citation type="submission" date="2024-03" db="EMBL/GenBank/DDBJ databases">
        <title>The Acrasis kona genome and developmental transcriptomes reveal deep origins of eukaryotic multicellular pathways.</title>
        <authorList>
            <person name="Sheikh S."/>
            <person name="Fu C.-J."/>
            <person name="Brown M.W."/>
            <person name="Baldauf S.L."/>
        </authorList>
    </citation>
    <scope>NUCLEOTIDE SEQUENCE [LARGE SCALE GENOMIC DNA]</scope>
    <source>
        <strain evidence="2 3">ATCC MYA-3509</strain>
    </source>
</reference>
<name>A0AAW2YL20_9EUKA</name>
<feature type="domain" description="START" evidence="1">
    <location>
        <begin position="50"/>
        <end position="185"/>
    </location>
</feature>
<dbReference type="PANTHER" id="PTHR19308:SF14">
    <property type="entry name" value="START DOMAIN-CONTAINING PROTEIN"/>
    <property type="match status" value="1"/>
</dbReference>
<keyword evidence="3" id="KW-1185">Reference proteome</keyword>